<dbReference type="InterPro" id="IPR016162">
    <property type="entry name" value="Ald_DH_N"/>
</dbReference>
<dbReference type="Gene3D" id="3.40.605.10">
    <property type="entry name" value="Aldehyde Dehydrogenase, Chain A, domain 1"/>
    <property type="match status" value="1"/>
</dbReference>
<dbReference type="InterPro" id="IPR016161">
    <property type="entry name" value="Ald_DH/histidinol_DH"/>
</dbReference>
<dbReference type="Proteomes" id="UP001324595">
    <property type="component" value="Unassembled WGS sequence"/>
</dbReference>
<feature type="non-terminal residue" evidence="2">
    <location>
        <position position="60"/>
    </location>
</feature>
<dbReference type="EMBL" id="JAXUBE010000098">
    <property type="protein sequence ID" value="MEB2665146.1"/>
    <property type="molecule type" value="Genomic_DNA"/>
</dbReference>
<comment type="caution">
    <text evidence="2">The sequence shown here is derived from an EMBL/GenBank/DDBJ whole genome shotgun (WGS) entry which is preliminary data.</text>
</comment>
<protein>
    <submittedName>
        <fullName evidence="2">Aldehyde dehydrogenase family protein</fullName>
    </submittedName>
</protein>
<gene>
    <name evidence="2" type="ORF">U5T69_18645</name>
</gene>
<proteinExistence type="predicted"/>
<keyword evidence="1" id="KW-0560">Oxidoreductase</keyword>
<dbReference type="SUPFAM" id="SSF53720">
    <property type="entry name" value="ALDH-like"/>
    <property type="match status" value="1"/>
</dbReference>
<evidence type="ECO:0000313" key="2">
    <source>
        <dbReference type="EMBL" id="MEB2665146.1"/>
    </source>
</evidence>
<reference evidence="2 3" key="1">
    <citation type="submission" date="2023-12" db="EMBL/GenBank/DDBJ databases">
        <title>Draft Genome Sequences of Bordetella parapertussis clinical Isolates from Colombia, 2023.</title>
        <authorList>
            <person name="Montilla E.A."/>
            <person name="Rojas F."/>
            <person name="Vargas M.N."/>
            <person name="Bonilla V."/>
            <person name="Duarte C."/>
        </authorList>
    </citation>
    <scope>NUCLEOTIDE SEQUENCE [LARGE SCALE GENOMIC DNA]</scope>
    <source>
        <strain evidence="2 3">320001806</strain>
    </source>
</reference>
<sequence>MRTITSLIDGQWAGGAGDSENINPSDLSAPVCLVAQASAQQAAQAVEAARRAQPGWAATG</sequence>
<evidence type="ECO:0000256" key="1">
    <source>
        <dbReference type="ARBA" id="ARBA00023002"/>
    </source>
</evidence>
<evidence type="ECO:0000313" key="3">
    <source>
        <dbReference type="Proteomes" id="UP001324595"/>
    </source>
</evidence>
<keyword evidence="3" id="KW-1185">Reference proteome</keyword>
<organism evidence="2 3">
    <name type="scientific">Bordetella parapertussis</name>
    <dbReference type="NCBI Taxonomy" id="519"/>
    <lineage>
        <taxon>Bacteria</taxon>
        <taxon>Pseudomonadati</taxon>
        <taxon>Pseudomonadota</taxon>
        <taxon>Betaproteobacteria</taxon>
        <taxon>Burkholderiales</taxon>
        <taxon>Alcaligenaceae</taxon>
        <taxon>Bordetella</taxon>
    </lineage>
</organism>
<name>A0ABU5X8F7_BORPP</name>
<accession>A0ABU5X8F7</accession>